<dbReference type="HOGENOM" id="CLU_107031_0_0_5"/>
<proteinExistence type="predicted"/>
<organism evidence="2 3">
    <name type="scientific">Nitrobacter hamburgensis (strain DSM 10229 / NCIMB 13809 / X14)</name>
    <dbReference type="NCBI Taxonomy" id="323097"/>
    <lineage>
        <taxon>Bacteria</taxon>
        <taxon>Pseudomonadati</taxon>
        <taxon>Pseudomonadota</taxon>
        <taxon>Alphaproteobacteria</taxon>
        <taxon>Hyphomicrobiales</taxon>
        <taxon>Nitrobacteraceae</taxon>
        <taxon>Nitrobacter</taxon>
    </lineage>
</organism>
<evidence type="ECO:0008006" key="4">
    <source>
        <dbReference type="Google" id="ProtNLM"/>
    </source>
</evidence>
<keyword evidence="3" id="KW-1185">Reference proteome</keyword>
<dbReference type="Proteomes" id="UP000001953">
    <property type="component" value="Chromosome"/>
</dbReference>
<accession>Q1QIT8</accession>
<feature type="region of interest" description="Disordered" evidence="1">
    <location>
        <begin position="16"/>
        <end position="45"/>
    </location>
</feature>
<dbReference type="STRING" id="323097.Nham_3123"/>
<evidence type="ECO:0000256" key="1">
    <source>
        <dbReference type="SAM" id="MobiDB-lite"/>
    </source>
</evidence>
<feature type="compositionally biased region" description="Polar residues" evidence="1">
    <location>
        <begin position="20"/>
        <end position="37"/>
    </location>
</feature>
<name>Q1QIT8_NITHX</name>
<dbReference type="KEGG" id="nha:Nham_3123"/>
<feature type="region of interest" description="Disordered" evidence="1">
    <location>
        <begin position="189"/>
        <end position="232"/>
    </location>
</feature>
<dbReference type="EMBL" id="CP000319">
    <property type="protein sequence ID" value="ABE63859.1"/>
    <property type="molecule type" value="Genomic_DNA"/>
</dbReference>
<dbReference type="InterPro" id="IPR021735">
    <property type="entry name" value="DUF3306"/>
</dbReference>
<evidence type="ECO:0000313" key="2">
    <source>
        <dbReference type="EMBL" id="ABE63859.1"/>
    </source>
</evidence>
<dbReference type="AlphaFoldDB" id="Q1QIT8"/>
<dbReference type="OrthoDB" id="8100830at2"/>
<sequence length="232" mass="25127">MTDKGFLSRWARRKRMANVSVPSETPVSEANEGQKNESVPPASKGVVESVEEFDLSTLPSLESISATTDVTAFLRKGVPLALSREALRRAWIADPTIRDFVGLAENAWDFNDPDAMPGFGPLDYTPEELRDLVARIVGGARRATDDIAGDAAPHPGTEQAPSAEADWHELPAAADVPTAAAGQIACEAEQRESEYISSQDPEADLRERQENSQRRVDGPSVVRRTHGGALPR</sequence>
<dbReference type="eggNOG" id="ENOG50314BX">
    <property type="taxonomic scope" value="Bacteria"/>
</dbReference>
<dbReference type="Pfam" id="PF11748">
    <property type="entry name" value="DUF3306"/>
    <property type="match status" value="1"/>
</dbReference>
<evidence type="ECO:0000313" key="3">
    <source>
        <dbReference type="Proteomes" id="UP000001953"/>
    </source>
</evidence>
<protein>
    <recommendedName>
        <fullName evidence="4">DUF3306 domain-containing protein</fullName>
    </recommendedName>
</protein>
<gene>
    <name evidence="2" type="ordered locus">Nham_3123</name>
</gene>
<reference evidence="2 3" key="1">
    <citation type="submission" date="2006-03" db="EMBL/GenBank/DDBJ databases">
        <title>Complete sequence of chromosome of Nitrobacter hamburgensis X14.</title>
        <authorList>
            <consortium name="US DOE Joint Genome Institute"/>
            <person name="Copeland A."/>
            <person name="Lucas S."/>
            <person name="Lapidus A."/>
            <person name="Barry K."/>
            <person name="Detter J.C."/>
            <person name="Glavina del Rio T."/>
            <person name="Hammon N."/>
            <person name="Israni S."/>
            <person name="Dalin E."/>
            <person name="Tice H."/>
            <person name="Pitluck S."/>
            <person name="Chain P."/>
            <person name="Malfatti S."/>
            <person name="Shin M."/>
            <person name="Vergez L."/>
            <person name="Schmutz J."/>
            <person name="Larimer F."/>
            <person name="Land M."/>
            <person name="Hauser L."/>
            <person name="Kyrpides N."/>
            <person name="Ivanova N."/>
            <person name="Ward B."/>
            <person name="Arp D."/>
            <person name="Klotz M."/>
            <person name="Stein L."/>
            <person name="O'Mullan G."/>
            <person name="Starkenburg S."/>
            <person name="Sayavedra L."/>
            <person name="Poret-Peterson A.T."/>
            <person name="Gentry M.E."/>
            <person name="Bruce D."/>
            <person name="Richardson P."/>
        </authorList>
    </citation>
    <scope>NUCLEOTIDE SEQUENCE [LARGE SCALE GENOMIC DNA]</scope>
    <source>
        <strain evidence="3">DSM 10229 / NCIMB 13809 / X14</strain>
    </source>
</reference>
<feature type="compositionally biased region" description="Basic and acidic residues" evidence="1">
    <location>
        <begin position="203"/>
        <end position="217"/>
    </location>
</feature>
<dbReference type="RefSeq" id="WP_011511517.1">
    <property type="nucleotide sequence ID" value="NC_007964.1"/>
</dbReference>